<keyword evidence="1" id="KW-0393">Immunoglobulin domain</keyword>
<dbReference type="InterPro" id="IPR036179">
    <property type="entry name" value="Ig-like_dom_sf"/>
</dbReference>
<reference evidence="3" key="2">
    <citation type="submission" date="2025-09" db="UniProtKB">
        <authorList>
            <consortium name="Ensembl"/>
        </authorList>
    </citation>
    <scope>IDENTIFICATION</scope>
</reference>
<evidence type="ECO:0000259" key="2">
    <source>
        <dbReference type="PROSITE" id="PS50835"/>
    </source>
</evidence>
<feature type="domain" description="Ig-like" evidence="2">
    <location>
        <begin position="1"/>
        <end position="110"/>
    </location>
</feature>
<dbReference type="SUPFAM" id="SSF48726">
    <property type="entry name" value="Immunoglobulin"/>
    <property type="match status" value="1"/>
</dbReference>
<reference evidence="3" key="1">
    <citation type="submission" date="2025-08" db="UniProtKB">
        <authorList>
            <consortium name="Ensembl"/>
        </authorList>
    </citation>
    <scope>IDENTIFICATION</scope>
</reference>
<accession>A0A3Q1G1T9</accession>
<keyword evidence="4" id="KW-1185">Reference proteome</keyword>
<evidence type="ECO:0000313" key="3">
    <source>
        <dbReference type="Ensembl" id="ENSAPOP00000024606.1"/>
    </source>
</evidence>
<organism evidence="3 4">
    <name type="scientific">Acanthochromis polyacanthus</name>
    <name type="common">spiny chromis</name>
    <dbReference type="NCBI Taxonomy" id="80966"/>
    <lineage>
        <taxon>Eukaryota</taxon>
        <taxon>Metazoa</taxon>
        <taxon>Chordata</taxon>
        <taxon>Craniata</taxon>
        <taxon>Vertebrata</taxon>
        <taxon>Euteleostomi</taxon>
        <taxon>Actinopterygii</taxon>
        <taxon>Neopterygii</taxon>
        <taxon>Teleostei</taxon>
        <taxon>Neoteleostei</taxon>
        <taxon>Acanthomorphata</taxon>
        <taxon>Ovalentaria</taxon>
        <taxon>Pomacentridae</taxon>
        <taxon>Acanthochromis</taxon>
    </lineage>
</organism>
<dbReference type="InterPro" id="IPR050380">
    <property type="entry name" value="Immune_Resp_Modulators"/>
</dbReference>
<evidence type="ECO:0000313" key="4">
    <source>
        <dbReference type="Proteomes" id="UP000257200"/>
    </source>
</evidence>
<dbReference type="Proteomes" id="UP000257200">
    <property type="component" value="Unplaced"/>
</dbReference>
<dbReference type="PROSITE" id="PS50835">
    <property type="entry name" value="IG_LIKE"/>
    <property type="match status" value="1"/>
</dbReference>
<dbReference type="InterPro" id="IPR007110">
    <property type="entry name" value="Ig-like_dom"/>
</dbReference>
<dbReference type="PANTHER" id="PTHR23411">
    <property type="entry name" value="TAPASIN"/>
    <property type="match status" value="1"/>
</dbReference>
<dbReference type="Ensembl" id="ENSAPOT00000008333.1">
    <property type="protein sequence ID" value="ENSAPOP00000024606.1"/>
    <property type="gene ID" value="ENSAPOG00000007141.1"/>
</dbReference>
<protein>
    <recommendedName>
        <fullName evidence="2">Ig-like domain-containing protein</fullName>
    </recommendedName>
</protein>
<dbReference type="AlphaFoldDB" id="A0A3Q1G1T9"/>
<dbReference type="GeneTree" id="ENSGT00940000178369"/>
<name>A0A3Q1G1T9_9TELE</name>
<sequence length="117" mass="13154">MLDVIFGKNAAVTEGEEKTLQCDITRFYPEKLAVTWLIQNGSNMVHAGLNQLFRVCTELAVHNPDGTYSIRSGITLHSSAVKHKEIRLICQVEHQTYKHLYNTSNATSFSDCTGMHQ</sequence>
<dbReference type="Gene3D" id="2.60.40.10">
    <property type="entry name" value="Immunoglobulins"/>
    <property type="match status" value="1"/>
</dbReference>
<dbReference type="InterPro" id="IPR003597">
    <property type="entry name" value="Ig_C1-set"/>
</dbReference>
<dbReference type="InParanoid" id="A0A3Q1G1T9"/>
<evidence type="ECO:0000256" key="1">
    <source>
        <dbReference type="ARBA" id="ARBA00023319"/>
    </source>
</evidence>
<proteinExistence type="predicted"/>
<dbReference type="InterPro" id="IPR013783">
    <property type="entry name" value="Ig-like_fold"/>
</dbReference>
<dbReference type="Pfam" id="PF07654">
    <property type="entry name" value="C1-set"/>
    <property type="match status" value="1"/>
</dbReference>